<dbReference type="RefSeq" id="WP_306074037.1">
    <property type="nucleotide sequence ID" value="NZ_JAROBZ020000001.1"/>
</dbReference>
<dbReference type="InterPro" id="IPR002508">
    <property type="entry name" value="MurNAc-LAA_cat"/>
</dbReference>
<dbReference type="InterPro" id="IPR036680">
    <property type="entry name" value="SPOR-like_sf"/>
</dbReference>
<dbReference type="SUPFAM" id="SSF53187">
    <property type="entry name" value="Zn-dependent exopeptidases"/>
    <property type="match status" value="1"/>
</dbReference>
<dbReference type="Gene3D" id="3.40.630.40">
    <property type="entry name" value="Zn-dependent exopeptidases"/>
    <property type="match status" value="1"/>
</dbReference>
<dbReference type="Pfam" id="PF01520">
    <property type="entry name" value="Amidase_3"/>
    <property type="match status" value="1"/>
</dbReference>
<dbReference type="Proteomes" id="UP001241748">
    <property type="component" value="Unassembled WGS sequence"/>
</dbReference>
<feature type="domain" description="SPOR" evidence="2">
    <location>
        <begin position="192"/>
        <end position="229"/>
    </location>
</feature>
<dbReference type="EMBL" id="JAROBZ020000001">
    <property type="protein sequence ID" value="MFB3167880.1"/>
    <property type="molecule type" value="Genomic_DNA"/>
</dbReference>
<dbReference type="PANTHER" id="PTHR30404:SF0">
    <property type="entry name" value="N-ACETYLMURAMOYL-L-ALANINE AMIDASE AMIC"/>
    <property type="match status" value="1"/>
</dbReference>
<dbReference type="InterPro" id="IPR007730">
    <property type="entry name" value="SPOR-like_dom"/>
</dbReference>
<evidence type="ECO:0000259" key="2">
    <source>
        <dbReference type="PROSITE" id="PS51724"/>
    </source>
</evidence>
<evidence type="ECO:0000256" key="1">
    <source>
        <dbReference type="ARBA" id="ARBA00022801"/>
    </source>
</evidence>
<dbReference type="SUPFAM" id="SSF110997">
    <property type="entry name" value="Sporulation related repeat"/>
    <property type="match status" value="1"/>
</dbReference>
<dbReference type="SMART" id="SM00646">
    <property type="entry name" value="Ami_3"/>
    <property type="match status" value="1"/>
</dbReference>
<dbReference type="Pfam" id="PF05036">
    <property type="entry name" value="SPOR"/>
    <property type="match status" value="1"/>
</dbReference>
<name>A0ABV4YSQ3_9BACI</name>
<dbReference type="PROSITE" id="PS51724">
    <property type="entry name" value="SPOR"/>
    <property type="match status" value="1"/>
</dbReference>
<proteinExistence type="predicted"/>
<accession>A0ABV4YSQ3</accession>
<dbReference type="CDD" id="cd02696">
    <property type="entry name" value="MurNAc-LAA"/>
    <property type="match status" value="1"/>
</dbReference>
<keyword evidence="4" id="KW-1185">Reference proteome</keyword>
<evidence type="ECO:0000313" key="4">
    <source>
        <dbReference type="Proteomes" id="UP001241748"/>
    </source>
</evidence>
<gene>
    <name evidence="3" type="ORF">P5G62_012265</name>
</gene>
<keyword evidence="1" id="KW-0378">Hydrolase</keyword>
<dbReference type="PANTHER" id="PTHR30404">
    <property type="entry name" value="N-ACETYLMURAMOYL-L-ALANINE AMIDASE"/>
    <property type="match status" value="1"/>
</dbReference>
<protein>
    <submittedName>
        <fullName evidence="3">N-acetylmuramoyl-L-alanine amidase</fullName>
    </submittedName>
</protein>
<organism evidence="3 4">
    <name type="scientific">Neobacillus driksii</name>
    <dbReference type="NCBI Taxonomy" id="3035913"/>
    <lineage>
        <taxon>Bacteria</taxon>
        <taxon>Bacillati</taxon>
        <taxon>Bacillota</taxon>
        <taxon>Bacilli</taxon>
        <taxon>Bacillales</taxon>
        <taxon>Bacillaceae</taxon>
        <taxon>Neobacillus</taxon>
    </lineage>
</organism>
<sequence>MLKISHAAGHALVTPGKQSPDGYKEWQVTNEIVKLVMVELENYEGVSQKRIDDPTGSSDLPLNKRCELINTWGANVHIDYHLNAYGAGWNHAGGTETYTYTTKPIEAAELAEKIQVNLVKELGFRNRGVKTANFQIVRDTNMTAILIEFAFMTNHNEAMKMRTTEYQKKAAIAVVEGLAAQYKLVKNPVENPSTNVIYRVQVGAFTDIKNAKGMVEELKAKGYPALLIK</sequence>
<dbReference type="InterPro" id="IPR050695">
    <property type="entry name" value="N-acetylmuramoyl_amidase_3"/>
</dbReference>
<evidence type="ECO:0000313" key="3">
    <source>
        <dbReference type="EMBL" id="MFB3167880.1"/>
    </source>
</evidence>
<comment type="caution">
    <text evidence="3">The sequence shown here is derived from an EMBL/GenBank/DDBJ whole genome shotgun (WGS) entry which is preliminary data.</text>
</comment>
<reference evidence="3 4" key="1">
    <citation type="submission" date="2024-05" db="EMBL/GenBank/DDBJ databases">
        <authorList>
            <person name="Venkateswaran K."/>
        </authorList>
    </citation>
    <scope>NUCLEOTIDE SEQUENCE [LARGE SCALE GENOMIC DNA]</scope>
    <source>
        <strain evidence="3 4">179-C4-2-HS</strain>
    </source>
</reference>